<feature type="compositionally biased region" description="Basic and acidic residues" evidence="1">
    <location>
        <begin position="1292"/>
        <end position="1301"/>
    </location>
</feature>
<comment type="caution">
    <text evidence="2">The sequence shown here is derived from an EMBL/GenBank/DDBJ whole genome shotgun (WGS) entry which is preliminary data.</text>
</comment>
<dbReference type="OrthoDB" id="3918840at2759"/>
<feature type="compositionally biased region" description="Low complexity" evidence="1">
    <location>
        <begin position="1099"/>
        <end position="1138"/>
    </location>
</feature>
<feature type="region of interest" description="Disordered" evidence="1">
    <location>
        <begin position="798"/>
        <end position="932"/>
    </location>
</feature>
<gene>
    <name evidence="2" type="ORF">B0I35DRAFT_404605</name>
</gene>
<feature type="compositionally biased region" description="Low complexity" evidence="1">
    <location>
        <begin position="414"/>
        <end position="465"/>
    </location>
</feature>
<feature type="compositionally biased region" description="Low complexity" evidence="1">
    <location>
        <begin position="313"/>
        <end position="340"/>
    </location>
</feature>
<feature type="region of interest" description="Disordered" evidence="1">
    <location>
        <begin position="1087"/>
        <end position="1243"/>
    </location>
</feature>
<feature type="region of interest" description="Disordered" evidence="1">
    <location>
        <begin position="1"/>
        <end position="22"/>
    </location>
</feature>
<feature type="compositionally biased region" description="Low complexity" evidence="1">
    <location>
        <begin position="909"/>
        <end position="927"/>
    </location>
</feature>
<protein>
    <recommendedName>
        <fullName evidence="4">Mediator complex subunit 15 KIX domain-containing protein</fullName>
    </recommendedName>
</protein>
<feature type="compositionally biased region" description="Pro residues" evidence="1">
    <location>
        <begin position="1157"/>
        <end position="1168"/>
    </location>
</feature>
<feature type="region of interest" description="Disordered" evidence="1">
    <location>
        <begin position="1352"/>
        <end position="1375"/>
    </location>
</feature>
<feature type="compositionally biased region" description="Polar residues" evidence="1">
    <location>
        <begin position="1200"/>
        <end position="1221"/>
    </location>
</feature>
<evidence type="ECO:0000256" key="1">
    <source>
        <dbReference type="SAM" id="MobiDB-lite"/>
    </source>
</evidence>
<evidence type="ECO:0000313" key="2">
    <source>
        <dbReference type="EMBL" id="KAH7329369.1"/>
    </source>
</evidence>
<feature type="region of interest" description="Disordered" evidence="1">
    <location>
        <begin position="692"/>
        <end position="748"/>
    </location>
</feature>
<feature type="compositionally biased region" description="Low complexity" evidence="1">
    <location>
        <begin position="695"/>
        <end position="719"/>
    </location>
</feature>
<feature type="compositionally biased region" description="Low complexity" evidence="1">
    <location>
        <begin position="396"/>
        <end position="407"/>
    </location>
</feature>
<feature type="region of interest" description="Disordered" evidence="1">
    <location>
        <begin position="313"/>
        <end position="357"/>
    </location>
</feature>
<accession>A0A8K0WYC1</accession>
<evidence type="ECO:0000313" key="3">
    <source>
        <dbReference type="Proteomes" id="UP000813444"/>
    </source>
</evidence>
<feature type="compositionally biased region" description="Low complexity" evidence="1">
    <location>
        <begin position="798"/>
        <end position="809"/>
    </location>
</feature>
<feature type="compositionally biased region" description="Low complexity" evidence="1">
    <location>
        <begin position="874"/>
        <end position="887"/>
    </location>
</feature>
<feature type="compositionally biased region" description="Low complexity" evidence="1">
    <location>
        <begin position="158"/>
        <end position="197"/>
    </location>
</feature>
<feature type="region of interest" description="Disordered" evidence="1">
    <location>
        <begin position="386"/>
        <end position="472"/>
    </location>
</feature>
<feature type="compositionally biased region" description="Polar residues" evidence="1">
    <location>
        <begin position="810"/>
        <end position="822"/>
    </location>
</feature>
<dbReference type="EMBL" id="JAGPNK010000001">
    <property type="protein sequence ID" value="KAH7329369.1"/>
    <property type="molecule type" value="Genomic_DNA"/>
</dbReference>
<dbReference type="Proteomes" id="UP000813444">
    <property type="component" value="Unassembled WGS sequence"/>
</dbReference>
<organism evidence="2 3">
    <name type="scientific">Stachybotrys elegans</name>
    <dbReference type="NCBI Taxonomy" id="80388"/>
    <lineage>
        <taxon>Eukaryota</taxon>
        <taxon>Fungi</taxon>
        <taxon>Dikarya</taxon>
        <taxon>Ascomycota</taxon>
        <taxon>Pezizomycotina</taxon>
        <taxon>Sordariomycetes</taxon>
        <taxon>Hypocreomycetidae</taxon>
        <taxon>Hypocreales</taxon>
        <taxon>Stachybotryaceae</taxon>
        <taxon>Stachybotrys</taxon>
    </lineage>
</organism>
<proteinExistence type="predicted"/>
<sequence length="1449" mass="159163">MAANMQQMTGAGQMMPQQRKTPNSQIHNYVCQQLAANTPAQLHEGQVSITFNDRIQKTMNLITNIALAMPGVDYVRAAEFGCNFERDVFSKSPNKETYEQYMNSKIMDFYRKRQANESNIQSNLNANAQAQAAQAHAQAQQRALMQAQMGRGMGQGPQQGFQQFPQGMPGNQMSQQPPQPPQQQQGAQQPQPQQQMGMGMGMGMGMVGQAGRGAAPNRMMNMGGPQVRPGQPGQTDMSRLTNADKQKVAEIASKMMASSSEDAKNAIRQQLSARLTPQQINEMNAQGKDILTWYFQQQALLALRNGTVRLQPQAGQQNQNPAQATMMQQQQSQQNLQRPNMMNGVQPDGSGTDFSQFTSSMESIKNQQMNGMLAEQAGQMVVPASNANVRNPTPQPMNQNMPNQQGPNQPPRQPQQQPQQPSQQQAQAQQQQNQNMKLQQMKAGQSGQQPQAQMQAMQAQLKQMPGQQAGAGVPISQSPAMETLNTPISRPPGNVNAMGNQGMVQGAVPFGDQRFNQGIQRPHNPAFQNMLANMTQEQRASISGLAPDRLNDVMKRWQDGRQGMMGMNPAQMNVAQMQQQGRPQNPNPMGQMNPGMAGLGPQGLQPGAMGMPGQPPQQPQQPMMRMPQAQTAHVMDSMDLPPQVVAQLGTLPPDVKKWRELKAWLSRNNHLPQQTRQQLGILQQRQFSILLSRRQAQQQQQQQQQQQHPPQQGGPMQMPNMPPQTPGQMINQHQQQPQQPQQNPMQRAMGNVPPAVLQVTNQEIMQIRNARPAMAQLPDEQIRGIILQMKKNQWMQQQQQQQQQLRAQQSLVQGHAQGSASLGPNHMTMPPNMMQQQPNQAVQTPQPQGPNTMPQSAAMQPTASKQSNATPRMSGPNSNNNNRSQPPNSSPAPPQKSLKRATPDDESEAPAASTTQPPAPQQNQQAQQKHKPIPQLTPEQLASLTPEQRAKYEQMLKSHRDRHTEAIERLRALGNEEQRQFNMETMPDIAMTPQEHSETAAKLTRIAIDMGKLSRGLSKWYALARDDNRARLFFRARLRIIRQFSDGEEMKVMKDTLSIRSGEVDQARALLESMAKDLAASMMGRNLMKPGGAQAQGTPQNQRAQPVAQPQRPGQQQAQQASSQSSPQQQAQTAASSQDKVGQAAGKKPASKANQPPAAPTAAQPPFPFGASSPHGNPNYIGKPNDINLKLPPRKKTKLAGQSGSAPSQGTTPSPQITKTASPEARRASESQAPAKPMFLCQDPECEGSATAYGTEQALQQHIEEEHVKPREDPVSFVRENLVLALGLEPDGTLKKTEESKQGNTPGQDGQDGKPSDPWASATIDPTSLLSNLGFEHGISTLAMDPRMLQMLTPKDTPESSKDSGASEPNSDISEGVSLDIGLDWYHNSDTDVIMQLTNASLSEIEVNGKMMDPAALLGPSFSPTNWDEVQTDFSKPFQFDVSHYSMTS</sequence>
<keyword evidence="3" id="KW-1185">Reference proteome</keyword>
<evidence type="ECO:0008006" key="4">
    <source>
        <dbReference type="Google" id="ProtNLM"/>
    </source>
</evidence>
<feature type="region of interest" description="Disordered" evidence="1">
    <location>
        <begin position="149"/>
        <end position="201"/>
    </location>
</feature>
<reference evidence="2" key="1">
    <citation type="journal article" date="2021" name="Nat. Commun.">
        <title>Genetic determinants of endophytism in the Arabidopsis root mycobiome.</title>
        <authorList>
            <person name="Mesny F."/>
            <person name="Miyauchi S."/>
            <person name="Thiergart T."/>
            <person name="Pickel B."/>
            <person name="Atanasova L."/>
            <person name="Karlsson M."/>
            <person name="Huettel B."/>
            <person name="Barry K.W."/>
            <person name="Haridas S."/>
            <person name="Chen C."/>
            <person name="Bauer D."/>
            <person name="Andreopoulos W."/>
            <person name="Pangilinan J."/>
            <person name="LaButti K."/>
            <person name="Riley R."/>
            <person name="Lipzen A."/>
            <person name="Clum A."/>
            <person name="Drula E."/>
            <person name="Henrissat B."/>
            <person name="Kohler A."/>
            <person name="Grigoriev I.V."/>
            <person name="Martin F.M."/>
            <person name="Hacquard S."/>
        </authorList>
    </citation>
    <scope>NUCLEOTIDE SEQUENCE</scope>
    <source>
        <strain evidence="2">MPI-CAGE-CH-0235</strain>
    </source>
</reference>
<name>A0A8K0WYC1_9HYPO</name>
<feature type="region of interest" description="Disordered" evidence="1">
    <location>
        <begin position="1287"/>
        <end position="1325"/>
    </location>
</feature>
<feature type="compositionally biased region" description="Polar residues" evidence="1">
    <location>
        <begin position="1363"/>
        <end position="1373"/>
    </location>
</feature>
<feature type="compositionally biased region" description="Low complexity" evidence="1">
    <location>
        <begin position="726"/>
        <end position="746"/>
    </location>
</feature>
<feature type="compositionally biased region" description="Polar residues" evidence="1">
    <location>
        <begin position="849"/>
        <end position="871"/>
    </location>
</feature>
<feature type="compositionally biased region" description="Low complexity" evidence="1">
    <location>
        <begin position="824"/>
        <end position="846"/>
    </location>
</feature>